<dbReference type="Pfam" id="PF14659">
    <property type="entry name" value="Phage_int_SAM_3"/>
    <property type="match status" value="1"/>
</dbReference>
<dbReference type="GO" id="GO:0015074">
    <property type="term" value="P:DNA integration"/>
    <property type="evidence" value="ECO:0007669"/>
    <property type="project" value="UniProtKB-KW"/>
</dbReference>
<evidence type="ECO:0000256" key="1">
    <source>
        <dbReference type="ARBA" id="ARBA00008857"/>
    </source>
</evidence>
<accession>A0A7Y9EQ68</accession>
<dbReference type="SUPFAM" id="SSF56349">
    <property type="entry name" value="DNA breaking-rejoining enzymes"/>
    <property type="match status" value="1"/>
</dbReference>
<dbReference type="InterPro" id="IPR004107">
    <property type="entry name" value="Integrase_SAM-like_N"/>
</dbReference>
<dbReference type="PANTHER" id="PTHR30629:SF2">
    <property type="entry name" value="PROPHAGE INTEGRASE INTS-RELATED"/>
    <property type="match status" value="1"/>
</dbReference>
<keyword evidence="2" id="KW-0229">DNA integration</keyword>
<dbReference type="AlphaFoldDB" id="A0A7Y9EQ68"/>
<protein>
    <submittedName>
        <fullName evidence="9">Integrase</fullName>
    </submittedName>
</protein>
<name>A0A7Y9EQ68_9ACTN</name>
<keyword evidence="10" id="KW-1185">Reference proteome</keyword>
<dbReference type="PROSITE" id="PS51898">
    <property type="entry name" value="TYR_RECOMBINASE"/>
    <property type="match status" value="1"/>
</dbReference>
<dbReference type="Pfam" id="PF00589">
    <property type="entry name" value="Phage_integrase"/>
    <property type="match status" value="1"/>
</dbReference>
<evidence type="ECO:0000256" key="4">
    <source>
        <dbReference type="ARBA" id="ARBA00023172"/>
    </source>
</evidence>
<dbReference type="Gene3D" id="1.10.443.10">
    <property type="entry name" value="Intergrase catalytic core"/>
    <property type="match status" value="1"/>
</dbReference>
<evidence type="ECO:0000259" key="8">
    <source>
        <dbReference type="PROSITE" id="PS51900"/>
    </source>
</evidence>
<evidence type="ECO:0000256" key="5">
    <source>
        <dbReference type="PROSITE-ProRule" id="PRU01248"/>
    </source>
</evidence>
<feature type="domain" description="Core-binding (CB)" evidence="8">
    <location>
        <begin position="88"/>
        <end position="169"/>
    </location>
</feature>
<evidence type="ECO:0000256" key="6">
    <source>
        <dbReference type="SAM" id="MobiDB-lite"/>
    </source>
</evidence>
<gene>
    <name evidence="9" type="ORF">BJY14_007865</name>
</gene>
<evidence type="ECO:0000313" key="9">
    <source>
        <dbReference type="EMBL" id="NYD51882.1"/>
    </source>
</evidence>
<dbReference type="GO" id="GO:0003677">
    <property type="term" value="F:DNA binding"/>
    <property type="evidence" value="ECO:0007669"/>
    <property type="project" value="UniProtKB-UniRule"/>
</dbReference>
<dbReference type="InterPro" id="IPR010998">
    <property type="entry name" value="Integrase_recombinase_N"/>
</dbReference>
<organism evidence="9 10">
    <name type="scientific">Actinomadura luteofluorescens</name>
    <dbReference type="NCBI Taxonomy" id="46163"/>
    <lineage>
        <taxon>Bacteria</taxon>
        <taxon>Bacillati</taxon>
        <taxon>Actinomycetota</taxon>
        <taxon>Actinomycetes</taxon>
        <taxon>Streptosporangiales</taxon>
        <taxon>Thermomonosporaceae</taxon>
        <taxon>Actinomadura</taxon>
    </lineage>
</organism>
<dbReference type="EMBL" id="JACCBA010000001">
    <property type="protein sequence ID" value="NYD51882.1"/>
    <property type="molecule type" value="Genomic_DNA"/>
</dbReference>
<dbReference type="InterPro" id="IPR013762">
    <property type="entry name" value="Integrase-like_cat_sf"/>
</dbReference>
<dbReference type="PANTHER" id="PTHR30629">
    <property type="entry name" value="PROPHAGE INTEGRASE"/>
    <property type="match status" value="1"/>
</dbReference>
<dbReference type="PROSITE" id="PS51900">
    <property type="entry name" value="CB"/>
    <property type="match status" value="1"/>
</dbReference>
<dbReference type="InterPro" id="IPR002104">
    <property type="entry name" value="Integrase_catalytic"/>
</dbReference>
<evidence type="ECO:0000259" key="7">
    <source>
        <dbReference type="PROSITE" id="PS51898"/>
    </source>
</evidence>
<keyword evidence="3 5" id="KW-0238">DNA-binding</keyword>
<dbReference type="CDD" id="cd01189">
    <property type="entry name" value="INT_ICEBs1_C_like"/>
    <property type="match status" value="1"/>
</dbReference>
<dbReference type="GO" id="GO:0006310">
    <property type="term" value="P:DNA recombination"/>
    <property type="evidence" value="ECO:0007669"/>
    <property type="project" value="UniProtKB-KW"/>
</dbReference>
<reference evidence="9 10" key="1">
    <citation type="submission" date="2020-07" db="EMBL/GenBank/DDBJ databases">
        <title>Sequencing the genomes of 1000 actinobacteria strains.</title>
        <authorList>
            <person name="Klenk H.-P."/>
        </authorList>
    </citation>
    <scope>NUCLEOTIDE SEQUENCE [LARGE SCALE GENOMIC DNA]</scope>
    <source>
        <strain evidence="9 10">DSM 40398</strain>
    </source>
</reference>
<sequence>MPRTTAPTPEEPDEGSKAARQRRPQGDGGLRWSESRQRWIAEITIGYTPEGKRIVRSASDRSKSKALKKLHQKLRDREDGLPSEDTRYTVAQAVENWLEHGLNGRDPSTVQTKRFLAAKHIIPELGARKLRELSADDVDTWLSRKAKQVSTRTLQELRSILKRSVARAQARDKVKRNVVLLCELPKGRPGRPSKSLTLEQAEAVLTAAESARPWLRAYVVLSLLTGARTEELRGLEWSHVVAYDRERQAWRPVGAAGWDHEEFAVYVWRSVRASGDTKTPKSRRTLKLPQRCVPPLVALWEDRNGRTDGLVFATRAGAQLGAGNVRREFRRVIARAGLEAEQWTPREMRHSFVSVLSDRGVPIEHISRLVGHKSTTVTEKVYRQQIRPVMDERATAMDRIFPELIIEPPSGS</sequence>
<evidence type="ECO:0000256" key="3">
    <source>
        <dbReference type="ARBA" id="ARBA00023125"/>
    </source>
</evidence>
<comment type="caution">
    <text evidence="9">The sequence shown here is derived from an EMBL/GenBank/DDBJ whole genome shotgun (WGS) entry which is preliminary data.</text>
</comment>
<dbReference type="RefSeq" id="WP_179848179.1">
    <property type="nucleotide sequence ID" value="NZ_JACCBA010000001.1"/>
</dbReference>
<keyword evidence="4" id="KW-0233">DNA recombination</keyword>
<dbReference type="Proteomes" id="UP000529783">
    <property type="component" value="Unassembled WGS sequence"/>
</dbReference>
<evidence type="ECO:0000313" key="10">
    <source>
        <dbReference type="Proteomes" id="UP000529783"/>
    </source>
</evidence>
<proteinExistence type="inferred from homology"/>
<dbReference type="InterPro" id="IPR011010">
    <property type="entry name" value="DNA_brk_join_enz"/>
</dbReference>
<dbReference type="InterPro" id="IPR044068">
    <property type="entry name" value="CB"/>
</dbReference>
<evidence type="ECO:0000256" key="2">
    <source>
        <dbReference type="ARBA" id="ARBA00022908"/>
    </source>
</evidence>
<comment type="similarity">
    <text evidence="1">Belongs to the 'phage' integrase family.</text>
</comment>
<dbReference type="InterPro" id="IPR050808">
    <property type="entry name" value="Phage_Integrase"/>
</dbReference>
<feature type="region of interest" description="Disordered" evidence="6">
    <location>
        <begin position="1"/>
        <end position="34"/>
    </location>
</feature>
<dbReference type="Gene3D" id="1.10.150.130">
    <property type="match status" value="1"/>
</dbReference>
<feature type="domain" description="Tyr recombinase" evidence="7">
    <location>
        <begin position="191"/>
        <end position="398"/>
    </location>
</feature>